<gene>
    <name evidence="1" type="ORF">S03H2_53242</name>
</gene>
<comment type="caution">
    <text evidence="1">The sequence shown here is derived from an EMBL/GenBank/DDBJ whole genome shotgun (WGS) entry which is preliminary data.</text>
</comment>
<proteinExistence type="predicted"/>
<dbReference type="AlphaFoldDB" id="X1ITC8"/>
<evidence type="ECO:0000313" key="1">
    <source>
        <dbReference type="EMBL" id="GAH72495.1"/>
    </source>
</evidence>
<reference evidence="1" key="1">
    <citation type="journal article" date="2014" name="Front. Microbiol.">
        <title>High frequency of phylogenetically diverse reductive dehalogenase-homologous genes in deep subseafloor sedimentary metagenomes.</title>
        <authorList>
            <person name="Kawai M."/>
            <person name="Futagami T."/>
            <person name="Toyoda A."/>
            <person name="Takaki Y."/>
            <person name="Nishi S."/>
            <person name="Hori S."/>
            <person name="Arai W."/>
            <person name="Tsubouchi T."/>
            <person name="Morono Y."/>
            <person name="Uchiyama I."/>
            <person name="Ito T."/>
            <person name="Fujiyama A."/>
            <person name="Inagaki F."/>
            <person name="Takami H."/>
        </authorList>
    </citation>
    <scope>NUCLEOTIDE SEQUENCE</scope>
    <source>
        <strain evidence="1">Expedition CK06-06</strain>
    </source>
</reference>
<protein>
    <submittedName>
        <fullName evidence="1">Uncharacterized protein</fullName>
    </submittedName>
</protein>
<sequence length="50" mass="5793">FLEKLGADYEQLFADWKLCPVIRISMSNFDCTRNGDINHLKNQITSYVAI</sequence>
<organism evidence="1">
    <name type="scientific">marine sediment metagenome</name>
    <dbReference type="NCBI Taxonomy" id="412755"/>
    <lineage>
        <taxon>unclassified sequences</taxon>
        <taxon>metagenomes</taxon>
        <taxon>ecological metagenomes</taxon>
    </lineage>
</organism>
<feature type="non-terminal residue" evidence="1">
    <location>
        <position position="1"/>
    </location>
</feature>
<name>X1ITC8_9ZZZZ</name>
<accession>X1ITC8</accession>
<dbReference type="EMBL" id="BARU01033881">
    <property type="protein sequence ID" value="GAH72495.1"/>
    <property type="molecule type" value="Genomic_DNA"/>
</dbReference>